<dbReference type="OrthoDB" id="9799122at2"/>
<dbReference type="Proteomes" id="UP000199657">
    <property type="component" value="Unassembled WGS sequence"/>
</dbReference>
<dbReference type="PROSITE" id="PS00195">
    <property type="entry name" value="GLUTAREDOXIN_1"/>
    <property type="match status" value="1"/>
</dbReference>
<dbReference type="SUPFAM" id="SSF52833">
    <property type="entry name" value="Thioredoxin-like"/>
    <property type="match status" value="1"/>
</dbReference>
<accession>A0A1H8QAT8</accession>
<gene>
    <name evidence="2" type="ORF">SAMN04488052_101449</name>
</gene>
<dbReference type="InterPro" id="IPR011767">
    <property type="entry name" value="GLR_AS"/>
</dbReference>
<evidence type="ECO:0000259" key="1">
    <source>
        <dbReference type="Pfam" id="PF01323"/>
    </source>
</evidence>
<dbReference type="PANTHER" id="PTHR13887:SF41">
    <property type="entry name" value="THIOREDOXIN SUPERFAMILY PROTEIN"/>
    <property type="match status" value="1"/>
</dbReference>
<reference evidence="2 3" key="1">
    <citation type="submission" date="2016-10" db="EMBL/GenBank/DDBJ databases">
        <authorList>
            <person name="de Groot N.N."/>
        </authorList>
    </citation>
    <scope>NUCLEOTIDE SEQUENCE [LARGE SCALE GENOMIC DNA]</scope>
    <source>
        <strain evidence="2 3">CGMCC 1.6291</strain>
    </source>
</reference>
<sequence>MRKDPAVPVTLFFDYNCPFCYVANHRLERLNARYGLDILWRFLETRPEAPGGDPATPDLLKQPALQALLQEEELPWQPPETLPNTRRALLLAQAVLLYRRPRFPAIHRAVFHAVFGEGRDIGDAEVLSALAQEAGVEDLLTTAWQTPEPVEAVLSHVQAAQALGLANVPALVVAERPFQGAVSTALLEQALRQAAQGGA</sequence>
<evidence type="ECO:0000313" key="2">
    <source>
        <dbReference type="EMBL" id="SEO51044.1"/>
    </source>
</evidence>
<dbReference type="GO" id="GO:0016491">
    <property type="term" value="F:oxidoreductase activity"/>
    <property type="evidence" value="ECO:0007669"/>
    <property type="project" value="InterPro"/>
</dbReference>
<dbReference type="STRING" id="406100.SAMN04488052_101449"/>
<feature type="domain" description="DSBA-like thioredoxin" evidence="1">
    <location>
        <begin position="9"/>
        <end position="191"/>
    </location>
</feature>
<dbReference type="InterPro" id="IPR036249">
    <property type="entry name" value="Thioredoxin-like_sf"/>
</dbReference>
<keyword evidence="2" id="KW-0413">Isomerase</keyword>
<name>A0A1H8QAT8_9GAMM</name>
<dbReference type="PANTHER" id="PTHR13887">
    <property type="entry name" value="GLUTATHIONE S-TRANSFERASE KAPPA"/>
    <property type="match status" value="1"/>
</dbReference>
<dbReference type="Gene3D" id="3.40.30.10">
    <property type="entry name" value="Glutaredoxin"/>
    <property type="match status" value="1"/>
</dbReference>
<dbReference type="GO" id="GO:0016853">
    <property type="term" value="F:isomerase activity"/>
    <property type="evidence" value="ECO:0007669"/>
    <property type="project" value="UniProtKB-KW"/>
</dbReference>
<dbReference type="AlphaFoldDB" id="A0A1H8QAT8"/>
<proteinExistence type="predicted"/>
<organism evidence="2 3">
    <name type="scientific">Aquisalimonas asiatica</name>
    <dbReference type="NCBI Taxonomy" id="406100"/>
    <lineage>
        <taxon>Bacteria</taxon>
        <taxon>Pseudomonadati</taxon>
        <taxon>Pseudomonadota</taxon>
        <taxon>Gammaproteobacteria</taxon>
        <taxon>Chromatiales</taxon>
        <taxon>Ectothiorhodospiraceae</taxon>
        <taxon>Aquisalimonas</taxon>
    </lineage>
</organism>
<dbReference type="RefSeq" id="WP_091639548.1">
    <property type="nucleotide sequence ID" value="NZ_FOEG01000001.1"/>
</dbReference>
<protein>
    <submittedName>
        <fullName evidence="2">Predicted dithiol-disulfide isomerase, DsbA family</fullName>
    </submittedName>
</protein>
<dbReference type="InterPro" id="IPR001853">
    <property type="entry name" value="DSBA-like_thioredoxin_dom"/>
</dbReference>
<dbReference type="EMBL" id="FOEG01000001">
    <property type="protein sequence ID" value="SEO51044.1"/>
    <property type="molecule type" value="Genomic_DNA"/>
</dbReference>
<dbReference type="Pfam" id="PF01323">
    <property type="entry name" value="DSBA"/>
    <property type="match status" value="1"/>
</dbReference>
<evidence type="ECO:0000313" key="3">
    <source>
        <dbReference type="Proteomes" id="UP000199657"/>
    </source>
</evidence>
<keyword evidence="3" id="KW-1185">Reference proteome</keyword>